<sequence>MSVKWGKFHIVIRIQNIENEERIRIMIKCAFSLLYRAVTCAQSVQVIVC</sequence>
<organism evidence="1 2">
    <name type="scientific">[Clostridium] symbiosum ATCC 14940</name>
    <dbReference type="NCBI Taxonomy" id="411472"/>
    <lineage>
        <taxon>Bacteria</taxon>
        <taxon>Bacillati</taxon>
        <taxon>Bacillota</taxon>
        <taxon>Clostridia</taxon>
        <taxon>Lachnospirales</taxon>
        <taxon>Lachnospiraceae</taxon>
        <taxon>Otoolea</taxon>
    </lineage>
</organism>
<evidence type="ECO:0000313" key="2">
    <source>
        <dbReference type="Proteomes" id="UP000016491"/>
    </source>
</evidence>
<comment type="caution">
    <text evidence="1">The sequence shown here is derived from an EMBL/GenBank/DDBJ whole genome shotgun (WGS) entry which is preliminary data.</text>
</comment>
<protein>
    <recommendedName>
        <fullName evidence="3">Transposase putative helix-turn-helix domain-containing protein</fullName>
    </recommendedName>
</protein>
<evidence type="ECO:0000313" key="1">
    <source>
        <dbReference type="EMBL" id="ERI78195.1"/>
    </source>
</evidence>
<dbReference type="AlphaFoldDB" id="A0ABC9TZN6"/>
<gene>
    <name evidence="1" type="ORF">CLOSYM_01622</name>
</gene>
<evidence type="ECO:0008006" key="3">
    <source>
        <dbReference type="Google" id="ProtNLM"/>
    </source>
</evidence>
<name>A0ABC9TZN6_CLOSY</name>
<dbReference type="Proteomes" id="UP000016491">
    <property type="component" value="Unassembled WGS sequence"/>
</dbReference>
<proteinExistence type="predicted"/>
<dbReference type="EMBL" id="AWSU01000126">
    <property type="protein sequence ID" value="ERI78195.1"/>
    <property type="molecule type" value="Genomic_DNA"/>
</dbReference>
<accession>A0ABC9TZN6</accession>
<reference evidence="1 2" key="1">
    <citation type="submission" date="2013-07" db="EMBL/GenBank/DDBJ databases">
        <authorList>
            <person name="Weinstock G."/>
            <person name="Sodergren E."/>
            <person name="Wylie T."/>
            <person name="Fulton L."/>
            <person name="Fulton R."/>
            <person name="Fronick C."/>
            <person name="O'Laughlin M."/>
            <person name="Godfrey J."/>
            <person name="Miner T."/>
            <person name="Herter B."/>
            <person name="Appelbaum E."/>
            <person name="Cordes M."/>
            <person name="Lek S."/>
            <person name="Wollam A."/>
            <person name="Pepin K.H."/>
            <person name="Palsikar V.B."/>
            <person name="Mitreva M."/>
            <person name="Wilson R.K."/>
        </authorList>
    </citation>
    <scope>NUCLEOTIDE SEQUENCE [LARGE SCALE GENOMIC DNA]</scope>
    <source>
        <strain evidence="1 2">ATCC 14940</strain>
    </source>
</reference>